<evidence type="ECO:0000313" key="5">
    <source>
        <dbReference type="Proteomes" id="UP000000559"/>
    </source>
</evidence>
<dbReference type="CGD" id="CAL0000198107">
    <property type="gene designation" value="orf19.11482"/>
</dbReference>
<keyword evidence="5" id="KW-1185">Reference proteome</keyword>
<protein>
    <recommendedName>
        <fullName evidence="2">YMC020W-like alpha/beta hydrolase domain-containing protein</fullName>
    </recommendedName>
</protein>
<evidence type="ECO:0000313" key="3">
    <source>
        <dbReference type="CGD" id="CAL0000198107"/>
    </source>
</evidence>
<accession>A0A1D8PP47</accession>
<dbReference type="VEuPathDB" id="FungiDB:C5_05070W_A"/>
<dbReference type="OrthoDB" id="5598028at2759"/>
<feature type="domain" description="YMC020W-like alpha/beta hydrolase" evidence="2">
    <location>
        <begin position="327"/>
        <end position="615"/>
    </location>
</feature>
<feature type="region of interest" description="Disordered" evidence="1">
    <location>
        <begin position="74"/>
        <end position="111"/>
    </location>
</feature>
<feature type="compositionally biased region" description="Polar residues" evidence="1">
    <location>
        <begin position="1"/>
        <end position="17"/>
    </location>
</feature>
<reference evidence="4 5" key="3">
    <citation type="journal article" date="2013" name="Genome Biol.">
        <title>Assembly of a phased diploid Candida albicans genome facilitates allele-specific measurements and provides a simple model for repeat and indel structure.</title>
        <authorList>
            <person name="Muzzey D."/>
            <person name="Schwartz K."/>
            <person name="Weissman J.S."/>
            <person name="Sherlock G."/>
        </authorList>
    </citation>
    <scope>NUCLEOTIDE SEQUENCE [LARGE SCALE GENOMIC DNA]</scope>
    <source>
        <strain evidence="5">SC5314 / ATCC MYA-2876</strain>
    </source>
</reference>
<evidence type="ECO:0000256" key="1">
    <source>
        <dbReference type="SAM" id="MobiDB-lite"/>
    </source>
</evidence>
<proteinExistence type="predicted"/>
<dbReference type="PANTHER" id="PTHR47349">
    <property type="entry name" value="CHROMOSOME 8, WHOLE GENOME SHOTGUN SEQUENCE"/>
    <property type="match status" value="1"/>
</dbReference>
<feature type="compositionally biased region" description="Polar residues" evidence="1">
    <location>
        <begin position="29"/>
        <end position="46"/>
    </location>
</feature>
<dbReference type="KEGG" id="cal:CAALFM_C505070WA"/>
<feature type="compositionally biased region" description="Polar residues" evidence="1">
    <location>
        <begin position="93"/>
        <end position="111"/>
    </location>
</feature>
<reference evidence="4 5" key="1">
    <citation type="journal article" date="2004" name="Proc. Natl. Acad. Sci. U.S.A.">
        <title>The diploid genome sequence of Candida albicans.</title>
        <authorList>
            <person name="Jones T."/>
            <person name="Federspiel N.A."/>
            <person name="Chibana H."/>
            <person name="Dungan J."/>
            <person name="Kalman S."/>
            <person name="Magee B.B."/>
            <person name="Newport G."/>
            <person name="Thorstenson Y.R."/>
            <person name="Agabian N."/>
            <person name="Magee P.T."/>
            <person name="Davis R.W."/>
            <person name="Scherer S."/>
        </authorList>
    </citation>
    <scope>NUCLEOTIDE SEQUENCE [LARGE SCALE GENOMIC DNA]</scope>
    <source>
        <strain evidence="5">SC5314 / ATCC MYA-2876</strain>
    </source>
</reference>
<evidence type="ECO:0000259" key="2">
    <source>
        <dbReference type="Pfam" id="PF26147"/>
    </source>
</evidence>
<name>A0A1D8PP47_CANAL</name>
<dbReference type="AlphaFoldDB" id="A0A1D8PP47"/>
<dbReference type="InterPro" id="IPR058934">
    <property type="entry name" value="YMC020W-like"/>
</dbReference>
<feature type="compositionally biased region" description="Basic and acidic residues" evidence="1">
    <location>
        <begin position="18"/>
        <end position="28"/>
    </location>
</feature>
<evidence type="ECO:0000313" key="4">
    <source>
        <dbReference type="EMBL" id="AOW29911.1"/>
    </source>
</evidence>
<dbReference type="RefSeq" id="XP_721907.2">
    <property type="nucleotide sequence ID" value="XM_716814.2"/>
</dbReference>
<gene>
    <name evidence="4" type="ordered locus">CAALFM_C505070WA</name>
    <name evidence="3" type="ordered locus">orf19.11482</name>
</gene>
<dbReference type="Pfam" id="PF26147">
    <property type="entry name" value="AB_HYDROLASE_YMC0-YMC35"/>
    <property type="match status" value="1"/>
</dbReference>
<dbReference type="Proteomes" id="UP000000559">
    <property type="component" value="Chromosome 5"/>
</dbReference>
<feature type="region of interest" description="Disordered" evidence="1">
    <location>
        <begin position="137"/>
        <end position="159"/>
    </location>
</feature>
<reference evidence="4 5" key="2">
    <citation type="journal article" date="2007" name="Genome Biol.">
        <title>Assembly of the Candida albicans genome into sixteen supercontigs aligned on the eight chromosomes.</title>
        <authorList>
            <person name="van het Hoog M."/>
            <person name="Rast T.J."/>
            <person name="Martchenko M."/>
            <person name="Grindle S."/>
            <person name="Dignard D."/>
            <person name="Hogues H."/>
            <person name="Cuomo C."/>
            <person name="Berriman M."/>
            <person name="Scherer S."/>
            <person name="Magee B.B."/>
            <person name="Whiteway M."/>
            <person name="Chibana H."/>
            <person name="Nantel A."/>
            <person name="Magee P.T."/>
        </authorList>
    </citation>
    <scope>GENOME REANNOTATION</scope>
    <source>
        <strain evidence="5">SC5314 / ATCC MYA-2876</strain>
    </source>
</reference>
<dbReference type="EMBL" id="CP017627">
    <property type="protein sequence ID" value="AOW29911.1"/>
    <property type="molecule type" value="Genomic_DNA"/>
</dbReference>
<dbReference type="InParanoid" id="A0A1D8PP47"/>
<sequence length="767" mass="87403">MTSPEAESTDPSKSNNDNNREIVLRSHSDSTINPNPTLHTPTETQQQSRLYGTFFFWNSSTTHIEERTELSIEQASAETPQLQPPESQPEQVANESPQELEITNNQQQSDGTTTWWNFSSYSMISYFKTTQNTLDEETPLLMPPSTSQTTSTKEDSDQTVTQTSSWWNWVFGSTTPADNSEDDEDESHTSNLELYKRAKQAIETSKEEIHYVFKKSISSDTDISNKVGLSVYGTLTEETPVEYNCSKRKNPLSPNEILENLTTTKEFNNSSNKNIGVSSNSTIIPCFDDNYRDITTMTKLRILLKTYIVCDGLTDTINVPSENHLYKQTPKHVSYLKRKKIKKITIIGVHSFLPNKLVRSLMGNRSSGNSNTFVETATQSVLSWLKENDNEFDLNDYDIETLSVEGQGKVNERVEKSYQLITKNWIQTLESSQFIFFVSHGIGSIIAINLLSKLLTEHDSGITSRNKYLGMLCMNGGFLGPFKGLNSRLIIRAFTPIENEIINELFQYQNTKSKLSIQLNNAMDNLIENNVKIVFSGVINDPFIPLYSSLAIQFSHPNITRNIYYNDNNNNIYNISNCEVIPFVSQLLKIICLMKNLGYDQDYDLVRDLSDKFESLTSTAMGYSISGASTNTTTAFTGFENSTETTNNTTTKYNSTIFNDDKLYLEAIRFSLETTNLIGKQRELVITDYNTMESIPSDGDFNFYNMLPWNMRSLLHDFIQIKHVKSYQLIEQLINQFNNEWDPSSKTWKDIKYCLGGLEDFHVDELI</sequence>
<dbReference type="InterPro" id="IPR058933">
    <property type="entry name" value="YMC020W-like_ab_hydrolase"/>
</dbReference>
<dbReference type="PANTHER" id="PTHR47349:SF1">
    <property type="entry name" value="AER328WP"/>
    <property type="match status" value="1"/>
</dbReference>
<organism evidence="4 5">
    <name type="scientific">Candida albicans (strain SC5314 / ATCC MYA-2876)</name>
    <name type="common">Yeast</name>
    <dbReference type="NCBI Taxonomy" id="237561"/>
    <lineage>
        <taxon>Eukaryota</taxon>
        <taxon>Fungi</taxon>
        <taxon>Dikarya</taxon>
        <taxon>Ascomycota</taxon>
        <taxon>Saccharomycotina</taxon>
        <taxon>Pichiomycetes</taxon>
        <taxon>Debaryomycetaceae</taxon>
        <taxon>Candida/Lodderomyces clade</taxon>
        <taxon>Candida</taxon>
    </lineage>
</organism>
<feature type="region of interest" description="Disordered" evidence="1">
    <location>
        <begin position="1"/>
        <end position="46"/>
    </location>
</feature>
<feature type="region of interest" description="Disordered" evidence="1">
    <location>
        <begin position="172"/>
        <end position="192"/>
    </location>
</feature>
<dbReference type="GeneID" id="3636491"/>
<dbReference type="eggNOG" id="ENOG502RJSV">
    <property type="taxonomic scope" value="Eukaryota"/>
</dbReference>